<reference evidence="1 2" key="1">
    <citation type="journal article" date="2016" name="Appl. Environ. Microbiol.">
        <title>Lack of Overt Genome Reduction in the Bryostatin-Producing Bryozoan Symbiont "Candidatus Endobugula sertula".</title>
        <authorList>
            <person name="Miller I.J."/>
            <person name="Vanee N."/>
            <person name="Fong S.S."/>
            <person name="Lim-Fong G.E."/>
            <person name="Kwan J.C."/>
        </authorList>
    </citation>
    <scope>NUCLEOTIDE SEQUENCE [LARGE SCALE GENOMIC DNA]</scope>
    <source>
        <strain evidence="1">AB1-4</strain>
    </source>
</reference>
<proteinExistence type="predicted"/>
<dbReference type="Proteomes" id="UP000242502">
    <property type="component" value="Unassembled WGS sequence"/>
</dbReference>
<dbReference type="EMBL" id="MDLC01000025">
    <property type="protein sequence ID" value="ODS23576.1"/>
    <property type="molecule type" value="Genomic_DNA"/>
</dbReference>
<evidence type="ECO:0000313" key="2">
    <source>
        <dbReference type="Proteomes" id="UP000242502"/>
    </source>
</evidence>
<dbReference type="AlphaFoldDB" id="A0A1D2QPR8"/>
<accession>A0A1D2QPR8</accession>
<protein>
    <submittedName>
        <fullName evidence="1">Uncharacterized protein</fullName>
    </submittedName>
</protein>
<evidence type="ECO:0000313" key="1">
    <source>
        <dbReference type="EMBL" id="ODS23576.1"/>
    </source>
</evidence>
<dbReference type="STRING" id="62101.AB835_08155"/>
<name>A0A1D2QPR8_9GAMM</name>
<gene>
    <name evidence="1" type="ORF">AB835_08155</name>
</gene>
<sequence>MATQYQNTLTIGRYIVEESVSAAGTFALHIEDSITGEQFECEGLDLEEFDKLLDLLSTVQNPKIIFGILNSREAG</sequence>
<comment type="caution">
    <text evidence="1">The sequence shown here is derived from an EMBL/GenBank/DDBJ whole genome shotgun (WGS) entry which is preliminary data.</text>
</comment>
<organism evidence="1 2">
    <name type="scientific">Candidatus Endobugula sertula</name>
    <name type="common">Bugula neritina bacterial symbiont</name>
    <dbReference type="NCBI Taxonomy" id="62101"/>
    <lineage>
        <taxon>Bacteria</taxon>
        <taxon>Pseudomonadati</taxon>
        <taxon>Pseudomonadota</taxon>
        <taxon>Gammaproteobacteria</taxon>
        <taxon>Cellvibrionales</taxon>
        <taxon>Cellvibrionaceae</taxon>
        <taxon>Candidatus Endobugula</taxon>
    </lineage>
</organism>